<dbReference type="Proteomes" id="UP001056120">
    <property type="component" value="Linkage Group LG27"/>
</dbReference>
<dbReference type="EMBL" id="CM042044">
    <property type="protein sequence ID" value="KAI3686550.1"/>
    <property type="molecule type" value="Genomic_DNA"/>
</dbReference>
<reference evidence="1 2" key="2">
    <citation type="journal article" date="2022" name="Mol. Ecol. Resour.">
        <title>The genomes of chicory, endive, great burdock and yacon provide insights into Asteraceae paleo-polyploidization history and plant inulin production.</title>
        <authorList>
            <person name="Fan W."/>
            <person name="Wang S."/>
            <person name="Wang H."/>
            <person name="Wang A."/>
            <person name="Jiang F."/>
            <person name="Liu H."/>
            <person name="Zhao H."/>
            <person name="Xu D."/>
            <person name="Zhang Y."/>
        </authorList>
    </citation>
    <scope>NUCLEOTIDE SEQUENCE [LARGE SCALE GENOMIC DNA]</scope>
    <source>
        <strain evidence="2">cv. Yunnan</strain>
        <tissue evidence="1">Leaves</tissue>
    </source>
</reference>
<accession>A0ACB8YNB0</accession>
<sequence length="158" mass="17628">MAAKLLHSLTDDNPDLQKQIGCMTGVFQLFDRHQIVTGRRFPGHSPKRLPPGSPQFDNGTPESESSSSHQRPYIVEAHSNKIVQDKNNRASTESSRDSFSSIQSSIQEKSTLLLREDESHDPEYPSPVSVLDDGVYIDDSPSPVKHMMKTLKAITIRV</sequence>
<protein>
    <submittedName>
        <fullName evidence="1">Uncharacterized protein</fullName>
    </submittedName>
</protein>
<organism evidence="1 2">
    <name type="scientific">Smallanthus sonchifolius</name>
    <dbReference type="NCBI Taxonomy" id="185202"/>
    <lineage>
        <taxon>Eukaryota</taxon>
        <taxon>Viridiplantae</taxon>
        <taxon>Streptophyta</taxon>
        <taxon>Embryophyta</taxon>
        <taxon>Tracheophyta</taxon>
        <taxon>Spermatophyta</taxon>
        <taxon>Magnoliopsida</taxon>
        <taxon>eudicotyledons</taxon>
        <taxon>Gunneridae</taxon>
        <taxon>Pentapetalae</taxon>
        <taxon>asterids</taxon>
        <taxon>campanulids</taxon>
        <taxon>Asterales</taxon>
        <taxon>Asteraceae</taxon>
        <taxon>Asteroideae</taxon>
        <taxon>Heliantheae alliance</taxon>
        <taxon>Millerieae</taxon>
        <taxon>Smallanthus</taxon>
    </lineage>
</organism>
<reference evidence="2" key="1">
    <citation type="journal article" date="2022" name="Mol. Ecol. Resour.">
        <title>The genomes of chicory, endive, great burdock and yacon provide insights into Asteraceae palaeo-polyploidization history and plant inulin production.</title>
        <authorList>
            <person name="Fan W."/>
            <person name="Wang S."/>
            <person name="Wang H."/>
            <person name="Wang A."/>
            <person name="Jiang F."/>
            <person name="Liu H."/>
            <person name="Zhao H."/>
            <person name="Xu D."/>
            <person name="Zhang Y."/>
        </authorList>
    </citation>
    <scope>NUCLEOTIDE SEQUENCE [LARGE SCALE GENOMIC DNA]</scope>
    <source>
        <strain evidence="2">cv. Yunnan</strain>
    </source>
</reference>
<evidence type="ECO:0000313" key="1">
    <source>
        <dbReference type="EMBL" id="KAI3686550.1"/>
    </source>
</evidence>
<gene>
    <name evidence="1" type="ORF">L1987_80229</name>
</gene>
<comment type="caution">
    <text evidence="1">The sequence shown here is derived from an EMBL/GenBank/DDBJ whole genome shotgun (WGS) entry which is preliminary data.</text>
</comment>
<name>A0ACB8YNB0_9ASTR</name>
<keyword evidence="2" id="KW-1185">Reference proteome</keyword>
<evidence type="ECO:0000313" key="2">
    <source>
        <dbReference type="Proteomes" id="UP001056120"/>
    </source>
</evidence>
<proteinExistence type="predicted"/>